<proteinExistence type="predicted"/>
<gene>
    <name evidence="2" type="ORF">ENN51_01270</name>
</gene>
<dbReference type="EMBL" id="DSBX01000046">
    <property type="protein sequence ID" value="HDQ98907.1"/>
    <property type="molecule type" value="Genomic_DNA"/>
</dbReference>
<comment type="caution">
    <text evidence="2">The sequence shown here is derived from an EMBL/GenBank/DDBJ whole genome shotgun (WGS) entry which is preliminary data.</text>
</comment>
<feature type="transmembrane region" description="Helical" evidence="1">
    <location>
        <begin position="53"/>
        <end position="74"/>
    </location>
</feature>
<evidence type="ECO:0000313" key="2">
    <source>
        <dbReference type="EMBL" id="HDQ98907.1"/>
    </source>
</evidence>
<keyword evidence="1" id="KW-0812">Transmembrane</keyword>
<evidence type="ECO:0008006" key="3">
    <source>
        <dbReference type="Google" id="ProtNLM"/>
    </source>
</evidence>
<keyword evidence="1" id="KW-0472">Membrane</keyword>
<accession>A0A7V0T4B1</accession>
<feature type="transmembrane region" description="Helical" evidence="1">
    <location>
        <begin position="30"/>
        <end position="47"/>
    </location>
</feature>
<sequence>MPGSAPENQTPLPPLRWSVHRLRESPAKSLLASFFVLAFIVFSVYAFGPLLALVAVAVFAAALNTWYLPVRYVLDRDGVTVDKRVFSYTYPWEQFRRWFRTSNGVVLSPFARRTFLDTFRGVHLLLPADPGPVFAYLACRLGDEKLAPPHTGARNADAAALLDTREATDKMDTEEPES</sequence>
<reference evidence="2" key="1">
    <citation type="journal article" date="2020" name="mSystems">
        <title>Genome- and Community-Level Interaction Insights into Carbon Utilization and Element Cycling Functions of Hydrothermarchaeota in Hydrothermal Sediment.</title>
        <authorList>
            <person name="Zhou Z."/>
            <person name="Liu Y."/>
            <person name="Xu W."/>
            <person name="Pan J."/>
            <person name="Luo Z.H."/>
            <person name="Li M."/>
        </authorList>
    </citation>
    <scope>NUCLEOTIDE SEQUENCE [LARGE SCALE GENOMIC DNA]</scope>
    <source>
        <strain evidence="2">SpSt-1182</strain>
    </source>
</reference>
<evidence type="ECO:0000256" key="1">
    <source>
        <dbReference type="SAM" id="Phobius"/>
    </source>
</evidence>
<keyword evidence="1" id="KW-1133">Transmembrane helix</keyword>
<name>A0A7V0T4B1_UNCW3</name>
<protein>
    <recommendedName>
        <fullName evidence="3">PH domain-containing protein</fullName>
    </recommendedName>
</protein>
<dbReference type="Proteomes" id="UP000885672">
    <property type="component" value="Unassembled WGS sequence"/>
</dbReference>
<dbReference type="AlphaFoldDB" id="A0A7V0T4B1"/>
<organism evidence="2">
    <name type="scientific">candidate division WOR-3 bacterium</name>
    <dbReference type="NCBI Taxonomy" id="2052148"/>
    <lineage>
        <taxon>Bacteria</taxon>
        <taxon>Bacteria division WOR-3</taxon>
    </lineage>
</organism>